<dbReference type="Proteomes" id="UP001434883">
    <property type="component" value="Unassembled WGS sequence"/>
</dbReference>
<keyword evidence="1" id="KW-1133">Transmembrane helix</keyword>
<reference evidence="2 3" key="1">
    <citation type="submission" date="2021-06" db="EMBL/GenBank/DDBJ databases">
        <authorList>
            <person name="Palmer J.M."/>
        </authorList>
    </citation>
    <scope>NUCLEOTIDE SEQUENCE [LARGE SCALE GENOMIC DNA]</scope>
    <source>
        <strain evidence="2 3">XC_2019</strain>
        <tissue evidence="2">Muscle</tissue>
    </source>
</reference>
<evidence type="ECO:0000256" key="1">
    <source>
        <dbReference type="SAM" id="Phobius"/>
    </source>
</evidence>
<organism evidence="2 3">
    <name type="scientific">Xenoophorus captivus</name>
    <dbReference type="NCBI Taxonomy" id="1517983"/>
    <lineage>
        <taxon>Eukaryota</taxon>
        <taxon>Metazoa</taxon>
        <taxon>Chordata</taxon>
        <taxon>Craniata</taxon>
        <taxon>Vertebrata</taxon>
        <taxon>Euteleostomi</taxon>
        <taxon>Actinopterygii</taxon>
        <taxon>Neopterygii</taxon>
        <taxon>Teleostei</taxon>
        <taxon>Neoteleostei</taxon>
        <taxon>Acanthomorphata</taxon>
        <taxon>Ovalentaria</taxon>
        <taxon>Atherinomorphae</taxon>
        <taxon>Cyprinodontiformes</taxon>
        <taxon>Goodeidae</taxon>
        <taxon>Xenoophorus</taxon>
    </lineage>
</organism>
<proteinExistence type="predicted"/>
<accession>A0ABV0RE50</accession>
<evidence type="ECO:0000313" key="2">
    <source>
        <dbReference type="EMBL" id="MEQ2206390.1"/>
    </source>
</evidence>
<feature type="transmembrane region" description="Helical" evidence="1">
    <location>
        <begin position="155"/>
        <end position="172"/>
    </location>
</feature>
<gene>
    <name evidence="2" type="ORF">XENOCAPTIV_028781</name>
</gene>
<protein>
    <submittedName>
        <fullName evidence="2">Uncharacterized protein</fullName>
    </submittedName>
</protein>
<keyword evidence="1" id="KW-0472">Membrane</keyword>
<evidence type="ECO:0000313" key="3">
    <source>
        <dbReference type="Proteomes" id="UP001434883"/>
    </source>
</evidence>
<comment type="caution">
    <text evidence="2">The sequence shown here is derived from an EMBL/GenBank/DDBJ whole genome shotgun (WGS) entry which is preliminary data.</text>
</comment>
<sequence length="178" mass="20734">MNQRTIIWKTKRYNGSFHQMSLQHLKCTHLSIVYTCFSVQSHGEAGAYLQRLLGEMWGTPWTVHQVITGIHKHSHTSKGNLETPFNLTVMFLGCRSKLEYPERTHRCMGRTCKLLAEKPQVRTRTEVLLATSCITVQPAFTVELFKLNLYLYTTQYLYCFLIAITETISFKFKKKSYN</sequence>
<keyword evidence="1" id="KW-0812">Transmembrane</keyword>
<dbReference type="EMBL" id="JAHRIN010042811">
    <property type="protein sequence ID" value="MEQ2206390.1"/>
    <property type="molecule type" value="Genomic_DNA"/>
</dbReference>
<name>A0ABV0RE50_9TELE</name>
<keyword evidence="3" id="KW-1185">Reference proteome</keyword>